<name>A0A1J4JEW4_9EUKA</name>
<evidence type="ECO:0000313" key="3">
    <source>
        <dbReference type="EMBL" id="OHS96839.1"/>
    </source>
</evidence>
<keyword evidence="4" id="KW-1185">Reference proteome</keyword>
<feature type="compositionally biased region" description="Low complexity" evidence="2">
    <location>
        <begin position="566"/>
        <end position="575"/>
    </location>
</feature>
<sequence>MPAKSVAGFSRSGRLSDTRSMAGMSAVSKSSRYSNASDLNRHKTRISEAALQNKTKFEGLMENVLDNINKLFFDQETKSNIIRAFYEANRTGLELTKIHPKRYTEETVSNFFSKWSNFAININYFYEEIDASERLIRFVDEYTKDICEIIEPLKNYIFDEDYPKEAKNAKKMAEICQTQFESNIGIMSQQVYKYTKDEINLDDVLKTVQQLIISIKSHSNTFFHQPRKDSKEILFQTHMKLQKILDALYDFGDDEKMAFDCIEILNRTTKKLKLLFKYKIQSDDDRISVQQFKLLRRTIPRADPVKISKYVESVISEKELKNERSDQNDDVSVISKKSKTQLKKRGETYDNINGNNSNNTEFKGEFFDDNEFTVTTPKLKYLKDKEKIEMEISELKSKIEDINNQISVFVARTSLTPDQIHQQRKSQYVEIFYSNQLINEKIRFIRDFNQEIKKELKSWNKMNSELHEISEIKNNKYNDFTKKAYRLSSNKLDDEIDKLTEELSRLTHNLNTTKNQTAKSTRISESHVNREEIITAIHSLTKQNEGIQNYITEMNQQEKYLQNLSSSIHNNNNSDNDNKNKYFSDDRIGKDEDETDFMEIKIYLRKKKEDIHELENYLKKKSSTKPSKQKFQLPSDLEEMRFSDLISSKATKFQESLEVARDKYVEENINQSKEILNDLVDELSQKDNEKVKLLKLHIKAMNEGNFDFLNKKKSKKLKKELFQKYQLQNEAEIIEKWFKKVCPQLMKPGMTLSQKTDRLLKFVKSRC</sequence>
<accession>A0A1J4JEW4</accession>
<evidence type="ECO:0000256" key="2">
    <source>
        <dbReference type="SAM" id="MobiDB-lite"/>
    </source>
</evidence>
<feature type="coiled-coil region" evidence="1">
    <location>
        <begin position="482"/>
        <end position="516"/>
    </location>
</feature>
<gene>
    <name evidence="3" type="ORF">TRFO_09729</name>
</gene>
<feature type="region of interest" description="Disordered" evidence="2">
    <location>
        <begin position="1"/>
        <end position="38"/>
    </location>
</feature>
<feature type="region of interest" description="Disordered" evidence="2">
    <location>
        <begin position="566"/>
        <end position="587"/>
    </location>
</feature>
<dbReference type="VEuPathDB" id="TrichDB:TRFO_09729"/>
<feature type="compositionally biased region" description="Basic and acidic residues" evidence="2">
    <location>
        <begin position="576"/>
        <end position="587"/>
    </location>
</feature>
<comment type="caution">
    <text evidence="3">The sequence shown here is derived from an EMBL/GenBank/DDBJ whole genome shotgun (WGS) entry which is preliminary data.</text>
</comment>
<feature type="coiled-coil region" evidence="1">
    <location>
        <begin position="378"/>
        <end position="405"/>
    </location>
</feature>
<protein>
    <submittedName>
        <fullName evidence="3">Uncharacterized protein</fullName>
    </submittedName>
</protein>
<evidence type="ECO:0000313" key="4">
    <source>
        <dbReference type="Proteomes" id="UP000179807"/>
    </source>
</evidence>
<reference evidence="3" key="1">
    <citation type="submission" date="2016-10" db="EMBL/GenBank/DDBJ databases">
        <authorList>
            <person name="Benchimol M."/>
            <person name="Almeida L.G."/>
            <person name="Vasconcelos A.T."/>
            <person name="Perreira-Neves A."/>
            <person name="Rosa I.A."/>
            <person name="Tasca T."/>
            <person name="Bogo M.R."/>
            <person name="de Souza W."/>
        </authorList>
    </citation>
    <scope>NUCLEOTIDE SEQUENCE [LARGE SCALE GENOMIC DNA]</scope>
    <source>
        <strain evidence="3">K</strain>
    </source>
</reference>
<keyword evidence="1" id="KW-0175">Coiled coil</keyword>
<dbReference type="AlphaFoldDB" id="A0A1J4JEW4"/>
<dbReference type="RefSeq" id="XP_068349976.1">
    <property type="nucleotide sequence ID" value="XM_068495028.1"/>
</dbReference>
<evidence type="ECO:0000256" key="1">
    <source>
        <dbReference type="SAM" id="Coils"/>
    </source>
</evidence>
<dbReference type="Proteomes" id="UP000179807">
    <property type="component" value="Unassembled WGS sequence"/>
</dbReference>
<organism evidence="3 4">
    <name type="scientific">Tritrichomonas foetus</name>
    <dbReference type="NCBI Taxonomy" id="1144522"/>
    <lineage>
        <taxon>Eukaryota</taxon>
        <taxon>Metamonada</taxon>
        <taxon>Parabasalia</taxon>
        <taxon>Tritrichomonadida</taxon>
        <taxon>Tritrichomonadidae</taxon>
        <taxon>Tritrichomonas</taxon>
    </lineage>
</organism>
<dbReference type="GeneID" id="94829732"/>
<feature type="compositionally biased region" description="Polar residues" evidence="2">
    <location>
        <begin position="27"/>
        <end position="38"/>
    </location>
</feature>
<dbReference type="EMBL" id="MLAK01001149">
    <property type="protein sequence ID" value="OHS96839.1"/>
    <property type="molecule type" value="Genomic_DNA"/>
</dbReference>
<proteinExistence type="predicted"/>